<name>A0A392PCW1_9FABA</name>
<dbReference type="EMBL" id="LXQA010074428">
    <property type="protein sequence ID" value="MCI09938.1"/>
    <property type="molecule type" value="Genomic_DNA"/>
</dbReference>
<dbReference type="PANTHER" id="PTHR31293:SF12">
    <property type="entry name" value="RNI-LIKE SUPERFAMILY PROTEIN"/>
    <property type="match status" value="1"/>
</dbReference>
<dbReference type="InterPro" id="IPR055294">
    <property type="entry name" value="FBL60-like"/>
</dbReference>
<comment type="caution">
    <text evidence="1">The sequence shown here is derived from an EMBL/GenBank/DDBJ whole genome shotgun (WGS) entry which is preliminary data.</text>
</comment>
<evidence type="ECO:0000313" key="1">
    <source>
        <dbReference type="EMBL" id="MCI09938.1"/>
    </source>
</evidence>
<keyword evidence="2" id="KW-1185">Reference proteome</keyword>
<dbReference type="Proteomes" id="UP000265520">
    <property type="component" value="Unassembled WGS sequence"/>
</dbReference>
<sequence length="131" mass="15463">MSLVSRKWRNFWKNLQVFDFSDKSSYILSPPMTTREQFLLFTVFVNAVLALRRSLVVRKFRLDCYHSQPDTFSTYSIEKWISTAIGPHLEEFHLKLLTVGFNNLPLKLFSCSNLVSLRQHFISSSFLYFII</sequence>
<reference evidence="1 2" key="1">
    <citation type="journal article" date="2018" name="Front. Plant Sci.">
        <title>Red Clover (Trifolium pratense) and Zigzag Clover (T. medium) - A Picture of Genomic Similarities and Differences.</title>
        <authorList>
            <person name="Dluhosova J."/>
            <person name="Istvanek J."/>
            <person name="Nedelnik J."/>
            <person name="Repkova J."/>
        </authorList>
    </citation>
    <scope>NUCLEOTIDE SEQUENCE [LARGE SCALE GENOMIC DNA]</scope>
    <source>
        <strain evidence="2">cv. 10/8</strain>
        <tissue evidence="1">Leaf</tissue>
    </source>
</reference>
<dbReference type="PANTHER" id="PTHR31293">
    <property type="entry name" value="RNI-LIKE SUPERFAMILY PROTEIN"/>
    <property type="match status" value="1"/>
</dbReference>
<proteinExistence type="predicted"/>
<protein>
    <submittedName>
        <fullName evidence="1">F-box/RNI/FBD-like domain protein</fullName>
    </submittedName>
</protein>
<organism evidence="1 2">
    <name type="scientific">Trifolium medium</name>
    <dbReference type="NCBI Taxonomy" id="97028"/>
    <lineage>
        <taxon>Eukaryota</taxon>
        <taxon>Viridiplantae</taxon>
        <taxon>Streptophyta</taxon>
        <taxon>Embryophyta</taxon>
        <taxon>Tracheophyta</taxon>
        <taxon>Spermatophyta</taxon>
        <taxon>Magnoliopsida</taxon>
        <taxon>eudicotyledons</taxon>
        <taxon>Gunneridae</taxon>
        <taxon>Pentapetalae</taxon>
        <taxon>rosids</taxon>
        <taxon>fabids</taxon>
        <taxon>Fabales</taxon>
        <taxon>Fabaceae</taxon>
        <taxon>Papilionoideae</taxon>
        <taxon>50 kb inversion clade</taxon>
        <taxon>NPAAA clade</taxon>
        <taxon>Hologalegina</taxon>
        <taxon>IRL clade</taxon>
        <taxon>Trifolieae</taxon>
        <taxon>Trifolium</taxon>
    </lineage>
</organism>
<evidence type="ECO:0000313" key="2">
    <source>
        <dbReference type="Proteomes" id="UP000265520"/>
    </source>
</evidence>
<accession>A0A392PCW1</accession>
<dbReference type="AlphaFoldDB" id="A0A392PCW1"/>